<keyword evidence="2" id="KW-1185">Reference proteome</keyword>
<dbReference type="EMBL" id="VXIV02000773">
    <property type="protein sequence ID" value="KAF6036131.1"/>
    <property type="molecule type" value="Genomic_DNA"/>
</dbReference>
<evidence type="ECO:0000313" key="1">
    <source>
        <dbReference type="EMBL" id="KAF6036131.1"/>
    </source>
</evidence>
<organism evidence="1 2">
    <name type="scientific">Bugula neritina</name>
    <name type="common">Brown bryozoan</name>
    <name type="synonym">Sertularia neritina</name>
    <dbReference type="NCBI Taxonomy" id="10212"/>
    <lineage>
        <taxon>Eukaryota</taxon>
        <taxon>Metazoa</taxon>
        <taxon>Spiralia</taxon>
        <taxon>Lophotrochozoa</taxon>
        <taxon>Bryozoa</taxon>
        <taxon>Gymnolaemata</taxon>
        <taxon>Cheilostomatida</taxon>
        <taxon>Flustrina</taxon>
        <taxon>Buguloidea</taxon>
        <taxon>Bugulidae</taxon>
        <taxon>Bugula</taxon>
    </lineage>
</organism>
<comment type="caution">
    <text evidence="1">The sequence shown here is derived from an EMBL/GenBank/DDBJ whole genome shotgun (WGS) entry which is preliminary data.</text>
</comment>
<proteinExistence type="predicted"/>
<accession>A0A7J7KE52</accession>
<evidence type="ECO:0000313" key="2">
    <source>
        <dbReference type="Proteomes" id="UP000593567"/>
    </source>
</evidence>
<name>A0A7J7KE52_BUGNE</name>
<sequence length="98" mass="11471">MHYSLPINQSQFLIQFQLTSENFPSLSLAADKMLSSMAIRVTLRVPKSVKHFYHVVFTTGFNKPVRLHYISFFRELRLSHNATTTSSLLYNCFVKWNK</sequence>
<reference evidence="1" key="1">
    <citation type="submission" date="2020-06" db="EMBL/GenBank/DDBJ databases">
        <title>Draft genome of Bugula neritina, a colonial animal packing powerful symbionts and potential medicines.</title>
        <authorList>
            <person name="Rayko M."/>
        </authorList>
    </citation>
    <scope>NUCLEOTIDE SEQUENCE [LARGE SCALE GENOMIC DNA]</scope>
    <source>
        <strain evidence="1">Kwan_BN1</strain>
    </source>
</reference>
<gene>
    <name evidence="1" type="ORF">EB796_005559</name>
</gene>
<dbReference type="AlphaFoldDB" id="A0A7J7KE52"/>
<protein>
    <submittedName>
        <fullName evidence="1">Uncharacterized protein</fullName>
    </submittedName>
</protein>
<dbReference type="Proteomes" id="UP000593567">
    <property type="component" value="Unassembled WGS sequence"/>
</dbReference>